<sequence length="735" mass="79513">MKPSRLPRVLLFPAALVALTQCQEKEQPAAAKGSEVIEDVAKVVAEVVESESGLGAEERAAVVPVAALARGDVDAVASLIDPKGAVDRLGELKMWDFIRSVAMEEEGTDPEEAISEVAAPILPFVSEDLSVIYGKGASEFFDLYLQIGKRMNYYQFRSLSQAFAQGIVSGDLSTSMEAMGGGAPFEGIIGEVEKFLPQLQQLRVPPIVFASKISDESARQQAMDQIGSLFSMAAPQGEAVSFASAGSDFNGFKFSGEPIAQQIEANPEDLIARFGPETTQRLIDTIREKTVVVANAVVGDYVMVYVGGDTESCPLTGSLEESLAANDRIAFIDGYKDLPVHGFLYGAKELIEATFQTDSFTQIAAGVVDGLREVEGFGDPRELISLLGLVEEKEKALYSFYKPETVGGVISVDHGVSFDLFGGYESGALRNDAPHHLESLGEGENTLLFADAVVSPEYQKALSEYIDLLVTITYSAAEHVAGLTPANDKMAQYQQMFTMFDESFRNDLLKLWNGIMLADQGLGDERAFVVDVSGAVPSLPGVPPAVVENGRMPRMTYLAPVSDRSKLADSWKEIDTSVRSLLATARDLGAGDLNMLVPTNSEKNDLVTWYFDAAAFSDDLKPSVTVSDQWFAASTSRTHALDLIGKAAAAGEGERTGAWLKLDTDVLAAYLSDLVTLVDEQGEDIIPDPGALEEFRARLPMIRDGIKAFEELDAITIHEREENGRRRATFRITTD</sequence>
<gene>
    <name evidence="1" type="ORF">Hsar01_00219</name>
</gene>
<organism evidence="1 2">
    <name type="scientific">Haloferula sargassicola</name>
    <dbReference type="NCBI Taxonomy" id="490096"/>
    <lineage>
        <taxon>Bacteria</taxon>
        <taxon>Pseudomonadati</taxon>
        <taxon>Verrucomicrobiota</taxon>
        <taxon>Verrucomicrobiia</taxon>
        <taxon>Verrucomicrobiales</taxon>
        <taxon>Verrucomicrobiaceae</taxon>
        <taxon>Haloferula</taxon>
    </lineage>
</organism>
<dbReference type="RefSeq" id="WP_353565170.1">
    <property type="nucleotide sequence ID" value="NZ_BAABRI010000001.1"/>
</dbReference>
<reference evidence="1 2" key="1">
    <citation type="submission" date="2024-02" db="EMBL/GenBank/DDBJ databases">
        <title>Haloferula sargassicola NBRC 104335.</title>
        <authorList>
            <person name="Ichikawa N."/>
            <person name="Katano-Makiyama Y."/>
            <person name="Hidaka K."/>
        </authorList>
    </citation>
    <scope>NUCLEOTIDE SEQUENCE [LARGE SCALE GENOMIC DNA]</scope>
    <source>
        <strain evidence="1 2">NBRC 104335</strain>
    </source>
</reference>
<comment type="caution">
    <text evidence="1">The sequence shown here is derived from an EMBL/GenBank/DDBJ whole genome shotgun (WGS) entry which is preliminary data.</text>
</comment>
<protein>
    <recommendedName>
        <fullName evidence="3">DUF3352 domain-containing protein</fullName>
    </recommendedName>
</protein>
<keyword evidence="2" id="KW-1185">Reference proteome</keyword>
<accession>A0ABP9UI80</accession>
<dbReference type="EMBL" id="BAABRI010000001">
    <property type="protein sequence ID" value="GAA5481014.1"/>
    <property type="molecule type" value="Genomic_DNA"/>
</dbReference>
<name>A0ABP9UI80_9BACT</name>
<evidence type="ECO:0008006" key="3">
    <source>
        <dbReference type="Google" id="ProtNLM"/>
    </source>
</evidence>
<evidence type="ECO:0000313" key="2">
    <source>
        <dbReference type="Proteomes" id="UP001476282"/>
    </source>
</evidence>
<evidence type="ECO:0000313" key="1">
    <source>
        <dbReference type="EMBL" id="GAA5481014.1"/>
    </source>
</evidence>
<dbReference type="Proteomes" id="UP001476282">
    <property type="component" value="Unassembled WGS sequence"/>
</dbReference>
<proteinExistence type="predicted"/>